<dbReference type="EMBL" id="GG662622">
    <property type="protein sequence ID" value="EAR85286.2"/>
    <property type="molecule type" value="Genomic_DNA"/>
</dbReference>
<keyword evidence="3" id="KW-0378">Hydrolase</keyword>
<organism evidence="6 7">
    <name type="scientific">Tetrahymena thermophila (strain SB210)</name>
    <dbReference type="NCBI Taxonomy" id="312017"/>
    <lineage>
        <taxon>Eukaryota</taxon>
        <taxon>Sar</taxon>
        <taxon>Alveolata</taxon>
        <taxon>Ciliophora</taxon>
        <taxon>Intramacronucleata</taxon>
        <taxon>Oligohymenophorea</taxon>
        <taxon>Hymenostomatida</taxon>
        <taxon>Tetrahymenina</taxon>
        <taxon>Tetrahymenidae</taxon>
        <taxon>Tetrahymena</taxon>
    </lineage>
</organism>
<evidence type="ECO:0000259" key="5">
    <source>
        <dbReference type="Pfam" id="PF00648"/>
    </source>
</evidence>
<dbReference type="PANTHER" id="PTHR10183:SF379">
    <property type="entry name" value="CALPAIN-5"/>
    <property type="match status" value="1"/>
</dbReference>
<dbReference type="AlphaFoldDB" id="I7M6I8"/>
<name>I7M6I8_TETTS</name>
<dbReference type="Pfam" id="PF00648">
    <property type="entry name" value="Peptidase_C2"/>
    <property type="match status" value="1"/>
</dbReference>
<gene>
    <name evidence="6" type="ORF">TTHERM_00470590</name>
</gene>
<dbReference type="InterPro" id="IPR038765">
    <property type="entry name" value="Papain-like_cys_pep_sf"/>
</dbReference>
<evidence type="ECO:0000313" key="7">
    <source>
        <dbReference type="Proteomes" id="UP000009168"/>
    </source>
</evidence>
<dbReference type="KEGG" id="tet:TTHERM_00470590"/>
<evidence type="ECO:0000256" key="4">
    <source>
        <dbReference type="ARBA" id="ARBA00022807"/>
    </source>
</evidence>
<dbReference type="GO" id="GO:0006508">
    <property type="term" value="P:proteolysis"/>
    <property type="evidence" value="ECO:0007669"/>
    <property type="project" value="UniProtKB-KW"/>
</dbReference>
<protein>
    <submittedName>
        <fullName evidence="6">Calpain family cysteine protease</fullName>
    </submittedName>
</protein>
<dbReference type="InParanoid" id="I7M6I8"/>
<dbReference type="PANTHER" id="PTHR10183">
    <property type="entry name" value="CALPAIN"/>
    <property type="match status" value="1"/>
</dbReference>
<evidence type="ECO:0000256" key="2">
    <source>
        <dbReference type="ARBA" id="ARBA00022670"/>
    </source>
</evidence>
<dbReference type="SUPFAM" id="SSF54001">
    <property type="entry name" value="Cysteine proteinases"/>
    <property type="match status" value="1"/>
</dbReference>
<comment type="similarity">
    <text evidence="1">Belongs to the peptidase C2 family.</text>
</comment>
<dbReference type="InterPro" id="IPR022684">
    <property type="entry name" value="Calpain_cysteine_protease"/>
</dbReference>
<dbReference type="Proteomes" id="UP000009168">
    <property type="component" value="Unassembled WGS sequence"/>
</dbReference>
<evidence type="ECO:0000313" key="6">
    <source>
        <dbReference type="EMBL" id="EAR85286.2"/>
    </source>
</evidence>
<dbReference type="InterPro" id="IPR001300">
    <property type="entry name" value="Peptidase_C2_calpain_cat"/>
</dbReference>
<accession>I7M6I8</accession>
<keyword evidence="7" id="KW-1185">Reference proteome</keyword>
<keyword evidence="4" id="KW-0788">Thiol protease</keyword>
<evidence type="ECO:0000256" key="1">
    <source>
        <dbReference type="ARBA" id="ARBA00007623"/>
    </source>
</evidence>
<feature type="domain" description="Calpain catalytic" evidence="5">
    <location>
        <begin position="158"/>
        <end position="348"/>
    </location>
</feature>
<sequence length="813" mass="95209">MGQDTSCQRLCCTEINKPRYEISENGSARAVHWDQEQDKQYFLSPKIVQYEDQEMNLNSGQKKVKKSFNLAEQEELVDTSNIFHIDDPSTKSQNSQKIKKNIVSFLTSKDSLSDVNKSCLSIVNYLCLNQTQMKKFNLTKELTLTSSGANNQQQLTNNDQEDQWIWKEVQDIFNQLFPNNLNEVFIEYDSNWQGLYLISALNSLCLKPVYLLRMFETKSKQIDNPDITFNNQLTKSQDETKINQFYVHFLFNGIIQKVCVDNNIPFIPKKKQCLFIQSHPYGFSPLLLKAYSSLFGGYQAIQRGIFGQLIRDITWAPYEYITIQDLVSTFQYISENLKKKYLVTLCKSLDNYWVDTIVTISQELGIDKVNLIIDETLFSIFIQNYQLTLFLFYQVLLKKGQDGSLRWVHFQDINQMYTYCGVNKCNEEYYYSYITQNLNKNMHTEILVVQLENSQAANHAFITFSQQDKRLFLNQSSNSSFSYDFVRMILVKGSLNVVNRQINIESYIYDHVQVGRDSTIECNLSQGTYLLYLEIEKSTSLQSKICINSYSQHKIQFQFAESQELFNVFNPQNNGANTKSDVIKNENNNESRLIDQFLICQTKRLTENSNIIFSYQDDSEIIRINGLAAGNIFFIYQNNSKYGSVLQEKHRIRKRNDALFCREWQVEIYPQQKKIFSYPLQNGEDINDIIIDLVYTNINLIDKKVLLNIKSIENMRQVIKEQRQLNGIPINSYMYTYSYPGGYSIYFENFSKFSCTETLYYNIINLQGEDFNIQNKFIIFLLNPGQTKLFNVKRIDLLQPCDLQLKSIYQFHQ</sequence>
<evidence type="ECO:0000256" key="3">
    <source>
        <dbReference type="ARBA" id="ARBA00022801"/>
    </source>
</evidence>
<dbReference type="GeneID" id="7844944"/>
<keyword evidence="2 6" id="KW-0645">Protease</keyword>
<dbReference type="RefSeq" id="XP_001032949.2">
    <property type="nucleotide sequence ID" value="XM_001032949.2"/>
</dbReference>
<proteinExistence type="inferred from homology"/>
<dbReference type="GO" id="GO:0004198">
    <property type="term" value="F:calcium-dependent cysteine-type endopeptidase activity"/>
    <property type="evidence" value="ECO:0007669"/>
    <property type="project" value="InterPro"/>
</dbReference>
<reference evidence="7" key="1">
    <citation type="journal article" date="2006" name="PLoS Biol.">
        <title>Macronuclear genome sequence of the ciliate Tetrahymena thermophila, a model eukaryote.</title>
        <authorList>
            <person name="Eisen J.A."/>
            <person name="Coyne R.S."/>
            <person name="Wu M."/>
            <person name="Wu D."/>
            <person name="Thiagarajan M."/>
            <person name="Wortman J.R."/>
            <person name="Badger J.H."/>
            <person name="Ren Q."/>
            <person name="Amedeo P."/>
            <person name="Jones K.M."/>
            <person name="Tallon L.J."/>
            <person name="Delcher A.L."/>
            <person name="Salzberg S.L."/>
            <person name="Silva J.C."/>
            <person name="Haas B.J."/>
            <person name="Majoros W.H."/>
            <person name="Farzad M."/>
            <person name="Carlton J.M."/>
            <person name="Smith R.K. Jr."/>
            <person name="Garg J."/>
            <person name="Pearlman R.E."/>
            <person name="Karrer K.M."/>
            <person name="Sun L."/>
            <person name="Manning G."/>
            <person name="Elde N.C."/>
            <person name="Turkewitz A.P."/>
            <person name="Asai D.J."/>
            <person name="Wilkes D.E."/>
            <person name="Wang Y."/>
            <person name="Cai H."/>
            <person name="Collins K."/>
            <person name="Stewart B.A."/>
            <person name="Lee S.R."/>
            <person name="Wilamowska K."/>
            <person name="Weinberg Z."/>
            <person name="Ruzzo W.L."/>
            <person name="Wloga D."/>
            <person name="Gaertig J."/>
            <person name="Frankel J."/>
            <person name="Tsao C.-C."/>
            <person name="Gorovsky M.A."/>
            <person name="Keeling P.J."/>
            <person name="Waller R.F."/>
            <person name="Patron N.J."/>
            <person name="Cherry J.M."/>
            <person name="Stover N.A."/>
            <person name="Krieger C.J."/>
            <person name="del Toro C."/>
            <person name="Ryder H.F."/>
            <person name="Williamson S.C."/>
            <person name="Barbeau R.A."/>
            <person name="Hamilton E.P."/>
            <person name="Orias E."/>
        </authorList>
    </citation>
    <scope>NUCLEOTIDE SEQUENCE [LARGE SCALE GENOMIC DNA]</scope>
    <source>
        <strain evidence="7">SB210</strain>
    </source>
</reference>